<evidence type="ECO:0000256" key="2">
    <source>
        <dbReference type="SAM" id="SignalP"/>
    </source>
</evidence>
<evidence type="ECO:0000256" key="1">
    <source>
        <dbReference type="SAM" id="MobiDB-lite"/>
    </source>
</evidence>
<sequence>MTLHLFCFPSFLVSLFLPCEARRASEATVIATPAVKGGGRPGAQRGEAGEEEGGAATTAGDGCGCGGQ</sequence>
<gene>
    <name evidence="3" type="primary">OJ1117_F10.16</name>
</gene>
<feature type="chain" id="PRO_5004282873" evidence="2">
    <location>
        <begin position="22"/>
        <end position="68"/>
    </location>
</feature>
<reference evidence="4" key="1">
    <citation type="journal article" date="2005" name="Nature">
        <title>The map-based sequence of the rice genome.</title>
        <authorList>
            <consortium name="International rice genome sequencing project (IRGSP)"/>
            <person name="Matsumoto T."/>
            <person name="Wu J."/>
            <person name="Kanamori H."/>
            <person name="Katayose Y."/>
            <person name="Fujisawa M."/>
            <person name="Namiki N."/>
            <person name="Mizuno H."/>
            <person name="Yamamoto K."/>
            <person name="Antonio B.A."/>
            <person name="Baba T."/>
            <person name="Sakata K."/>
            <person name="Nagamura Y."/>
            <person name="Aoki H."/>
            <person name="Arikawa K."/>
            <person name="Arita K."/>
            <person name="Bito T."/>
            <person name="Chiden Y."/>
            <person name="Fujitsuka N."/>
            <person name="Fukunaka R."/>
            <person name="Hamada M."/>
            <person name="Harada C."/>
            <person name="Hayashi A."/>
            <person name="Hijishita S."/>
            <person name="Honda M."/>
            <person name="Hosokawa S."/>
            <person name="Ichikawa Y."/>
            <person name="Idonuma A."/>
            <person name="Iijima M."/>
            <person name="Ikeda M."/>
            <person name="Ikeno M."/>
            <person name="Ito K."/>
            <person name="Ito S."/>
            <person name="Ito T."/>
            <person name="Ito Y."/>
            <person name="Ito Y."/>
            <person name="Iwabuchi A."/>
            <person name="Kamiya K."/>
            <person name="Karasawa W."/>
            <person name="Kurita K."/>
            <person name="Katagiri S."/>
            <person name="Kikuta A."/>
            <person name="Kobayashi H."/>
            <person name="Kobayashi N."/>
            <person name="Machita K."/>
            <person name="Maehara T."/>
            <person name="Masukawa M."/>
            <person name="Mizubayashi T."/>
            <person name="Mukai Y."/>
            <person name="Nagasaki H."/>
            <person name="Nagata Y."/>
            <person name="Naito S."/>
            <person name="Nakashima M."/>
            <person name="Nakama Y."/>
            <person name="Nakamichi Y."/>
            <person name="Nakamura M."/>
            <person name="Meguro A."/>
            <person name="Negishi M."/>
            <person name="Ohta I."/>
            <person name="Ohta T."/>
            <person name="Okamoto M."/>
            <person name="Ono N."/>
            <person name="Saji S."/>
            <person name="Sakaguchi M."/>
            <person name="Sakai K."/>
            <person name="Shibata M."/>
            <person name="Shimokawa T."/>
            <person name="Song J."/>
            <person name="Takazaki Y."/>
            <person name="Terasawa K."/>
            <person name="Tsugane M."/>
            <person name="Tsuji K."/>
            <person name="Ueda S."/>
            <person name="Waki K."/>
            <person name="Yamagata H."/>
            <person name="Yamamoto M."/>
            <person name="Yamamoto S."/>
            <person name="Yamane H."/>
            <person name="Yoshiki S."/>
            <person name="Yoshihara R."/>
            <person name="Yukawa K."/>
            <person name="Zhong H."/>
            <person name="Yano M."/>
            <person name="Yuan Q."/>
            <person name="Ouyang S."/>
            <person name="Liu J."/>
            <person name="Jones K.M."/>
            <person name="Gansberger K."/>
            <person name="Moffat K."/>
            <person name="Hill J."/>
            <person name="Bera J."/>
            <person name="Fadrosh D."/>
            <person name="Jin S."/>
            <person name="Johri S."/>
            <person name="Kim M."/>
            <person name="Overton L."/>
            <person name="Reardon M."/>
            <person name="Tsitrin T."/>
            <person name="Vuong H."/>
            <person name="Weaver B."/>
            <person name="Ciecko A."/>
            <person name="Tallon L."/>
            <person name="Jackson J."/>
            <person name="Pai G."/>
            <person name="Aken S.V."/>
            <person name="Utterback T."/>
            <person name="Reidmuller S."/>
            <person name="Feldblyum T."/>
            <person name="Hsiao J."/>
            <person name="Zismann V."/>
            <person name="Iobst S."/>
            <person name="de Vazeille A.R."/>
            <person name="Buell C.R."/>
            <person name="Ying K."/>
            <person name="Li Y."/>
            <person name="Lu T."/>
            <person name="Huang Y."/>
            <person name="Zhao Q."/>
            <person name="Feng Q."/>
            <person name="Zhang L."/>
            <person name="Zhu J."/>
            <person name="Weng Q."/>
            <person name="Mu J."/>
            <person name="Lu Y."/>
            <person name="Fan D."/>
            <person name="Liu Y."/>
            <person name="Guan J."/>
            <person name="Zhang Y."/>
            <person name="Yu S."/>
            <person name="Liu X."/>
            <person name="Zhang Y."/>
            <person name="Hong G."/>
            <person name="Han B."/>
            <person name="Choisne N."/>
            <person name="Demange N."/>
            <person name="Orjeda G."/>
            <person name="Samain S."/>
            <person name="Cattolico L."/>
            <person name="Pelletier E."/>
            <person name="Couloux A."/>
            <person name="Segurens B."/>
            <person name="Wincker P."/>
            <person name="D'Hont A."/>
            <person name="Scarpelli C."/>
            <person name="Weissenbach J."/>
            <person name="Salanoubat M."/>
            <person name="Quetier F."/>
            <person name="Yu Y."/>
            <person name="Kim H.R."/>
            <person name="Rambo T."/>
            <person name="Currie J."/>
            <person name="Collura K."/>
            <person name="Luo M."/>
            <person name="Yang T."/>
            <person name="Ammiraju J.S.S."/>
            <person name="Engler F."/>
            <person name="Soderlund C."/>
            <person name="Wing R.A."/>
            <person name="Palmer L.E."/>
            <person name="de la Bastide M."/>
            <person name="Spiegel L."/>
            <person name="Nascimento L."/>
            <person name="Zutavern T."/>
            <person name="O'Shaughnessy A."/>
            <person name="Dike S."/>
            <person name="Dedhia N."/>
            <person name="Preston R."/>
            <person name="Balija V."/>
            <person name="McCombie W.R."/>
            <person name="Chow T."/>
            <person name="Chen H."/>
            <person name="Chung M."/>
            <person name="Chen C."/>
            <person name="Shaw J."/>
            <person name="Wu H."/>
            <person name="Hsiao K."/>
            <person name="Chao Y."/>
            <person name="Chu M."/>
            <person name="Cheng C."/>
            <person name="Hour A."/>
            <person name="Lee P."/>
            <person name="Lin S."/>
            <person name="Lin Y."/>
            <person name="Liou J."/>
            <person name="Liu S."/>
            <person name="Hsing Y."/>
            <person name="Raghuvanshi S."/>
            <person name="Mohanty A."/>
            <person name="Bharti A.K."/>
            <person name="Gaur A."/>
            <person name="Gupta V."/>
            <person name="Kumar D."/>
            <person name="Ravi V."/>
            <person name="Vij S."/>
            <person name="Kapur A."/>
            <person name="Khurana P."/>
            <person name="Khurana P."/>
            <person name="Khurana J.P."/>
            <person name="Tyagi A.K."/>
            <person name="Gaikwad K."/>
            <person name="Singh A."/>
            <person name="Dalal V."/>
            <person name="Srivastava S."/>
            <person name="Dixit A."/>
            <person name="Pal A.K."/>
            <person name="Ghazi I.A."/>
            <person name="Yadav M."/>
            <person name="Pandit A."/>
            <person name="Bhargava A."/>
            <person name="Sureshbabu K."/>
            <person name="Batra K."/>
            <person name="Sharma T.R."/>
            <person name="Mohapatra T."/>
            <person name="Singh N.K."/>
            <person name="Messing J."/>
            <person name="Nelson A.B."/>
            <person name="Fuks G."/>
            <person name="Kavchok S."/>
            <person name="Keizer G."/>
            <person name="Linton E."/>
            <person name="Llaca V."/>
            <person name="Song R."/>
            <person name="Tanyolac B."/>
            <person name="Young S."/>
            <person name="Ho-Il K."/>
            <person name="Hahn J.H."/>
            <person name="Sangsakoo G."/>
            <person name="Vanavichit A."/>
            <person name="de Mattos Luiz.A.T."/>
            <person name="Zimmer P.D."/>
            <person name="Malone G."/>
            <person name="Dellagostin O."/>
            <person name="de Oliveira A.C."/>
            <person name="Bevan M."/>
            <person name="Bancroft I."/>
            <person name="Minx P."/>
            <person name="Cordum H."/>
            <person name="Wilson R."/>
            <person name="Cheng Z."/>
            <person name="Jin W."/>
            <person name="Jiang J."/>
            <person name="Leong S.A."/>
            <person name="Iwama H."/>
            <person name="Gojobori T."/>
            <person name="Itoh T."/>
            <person name="Niimura Y."/>
            <person name="Fujii Y."/>
            <person name="Habara T."/>
            <person name="Sakai H."/>
            <person name="Sato Y."/>
            <person name="Wilson G."/>
            <person name="Kumar K."/>
            <person name="McCouch S."/>
            <person name="Juretic N."/>
            <person name="Hoen D."/>
            <person name="Wright S."/>
            <person name="Bruskiewich R."/>
            <person name="Bureau T."/>
            <person name="Miyao A."/>
            <person name="Hirochika H."/>
            <person name="Nishikawa T."/>
            <person name="Kadowaki K."/>
            <person name="Sugiura M."/>
            <person name="Burr B."/>
            <person name="Sasaki T."/>
        </authorList>
    </citation>
    <scope>NUCLEOTIDE SEQUENCE [LARGE SCALE GENOMIC DNA]</scope>
    <source>
        <strain evidence="4">cv. Nipponbare</strain>
    </source>
</reference>
<name>Q6ZKR0_ORYSJ</name>
<protein>
    <submittedName>
        <fullName evidence="3">Uncharacterized protein</fullName>
    </submittedName>
</protein>
<feature type="signal peptide" evidence="2">
    <location>
        <begin position="1"/>
        <end position="21"/>
    </location>
</feature>
<proteinExistence type="predicted"/>
<evidence type="ECO:0000313" key="3">
    <source>
        <dbReference type="EMBL" id="BAD08788.1"/>
    </source>
</evidence>
<feature type="region of interest" description="Disordered" evidence="1">
    <location>
        <begin position="34"/>
        <end position="68"/>
    </location>
</feature>
<dbReference type="EMBL" id="AP003871">
    <property type="protein sequence ID" value="BAD08788.1"/>
    <property type="molecule type" value="Genomic_DNA"/>
</dbReference>
<keyword evidence="2" id="KW-0732">Signal</keyword>
<dbReference type="Proteomes" id="UP000000763">
    <property type="component" value="Chromosome 8"/>
</dbReference>
<organism evidence="3 4">
    <name type="scientific">Oryza sativa subsp. japonica</name>
    <name type="common">Rice</name>
    <dbReference type="NCBI Taxonomy" id="39947"/>
    <lineage>
        <taxon>Eukaryota</taxon>
        <taxon>Viridiplantae</taxon>
        <taxon>Streptophyta</taxon>
        <taxon>Embryophyta</taxon>
        <taxon>Tracheophyta</taxon>
        <taxon>Spermatophyta</taxon>
        <taxon>Magnoliopsida</taxon>
        <taxon>Liliopsida</taxon>
        <taxon>Poales</taxon>
        <taxon>Poaceae</taxon>
        <taxon>BOP clade</taxon>
        <taxon>Oryzoideae</taxon>
        <taxon>Oryzeae</taxon>
        <taxon>Oryzinae</taxon>
        <taxon>Oryza</taxon>
        <taxon>Oryza sativa</taxon>
    </lineage>
</organism>
<dbReference type="AlphaFoldDB" id="Q6ZKR0"/>
<evidence type="ECO:0000313" key="4">
    <source>
        <dbReference type="Proteomes" id="UP000000763"/>
    </source>
</evidence>
<accession>Q6ZKR0</accession>
<reference evidence="4" key="2">
    <citation type="journal article" date="2008" name="Nucleic Acids Res.">
        <title>The rice annotation project database (RAP-DB): 2008 update.</title>
        <authorList>
            <consortium name="The rice annotation project (RAP)"/>
        </authorList>
    </citation>
    <scope>GENOME REANNOTATION</scope>
    <source>
        <strain evidence="4">cv. Nipponbare</strain>
    </source>
</reference>